<evidence type="ECO:0000256" key="1">
    <source>
        <dbReference type="ARBA" id="ARBA00000215"/>
    </source>
</evidence>
<comment type="caution">
    <text evidence="9">Lacks conserved residue(s) required for the propagation of feature annotation.</text>
</comment>
<dbReference type="Ensembl" id="ENSTRUT00000061270.1">
    <property type="protein sequence ID" value="ENSTRUP00000069325.1"/>
    <property type="gene ID" value="ENSTRUG00000002732.3"/>
</dbReference>
<organism evidence="10 11">
    <name type="scientific">Takifugu rubripes</name>
    <name type="common">Japanese pufferfish</name>
    <name type="synonym">Fugu rubripes</name>
    <dbReference type="NCBI Taxonomy" id="31033"/>
    <lineage>
        <taxon>Eukaryota</taxon>
        <taxon>Metazoa</taxon>
        <taxon>Chordata</taxon>
        <taxon>Craniata</taxon>
        <taxon>Vertebrata</taxon>
        <taxon>Euteleostomi</taxon>
        <taxon>Actinopterygii</taxon>
        <taxon>Neopterygii</taxon>
        <taxon>Teleostei</taxon>
        <taxon>Neoteleostei</taxon>
        <taxon>Acanthomorphata</taxon>
        <taxon>Eupercaria</taxon>
        <taxon>Tetraodontiformes</taxon>
        <taxon>Tetradontoidea</taxon>
        <taxon>Tetraodontidae</taxon>
        <taxon>Takifugu</taxon>
    </lineage>
</organism>
<name>A0A674N7R8_TAKRU</name>
<proteinExistence type="inferred from homology"/>
<dbReference type="InterPro" id="IPR009357">
    <property type="entry name" value="Riboflavin_transptr"/>
</dbReference>
<comment type="subcellular location">
    <subcellularLocation>
        <location evidence="2 9">Cell membrane</location>
        <topology evidence="2 9">Multi-pass membrane protein</topology>
    </subcellularLocation>
</comment>
<feature type="transmembrane region" description="Helical" evidence="9">
    <location>
        <begin position="12"/>
        <end position="32"/>
    </location>
</feature>
<evidence type="ECO:0000256" key="6">
    <source>
        <dbReference type="ARBA" id="ARBA00022692"/>
    </source>
</evidence>
<accession>A0A674N7R8</accession>
<evidence type="ECO:0000256" key="2">
    <source>
        <dbReference type="ARBA" id="ARBA00004651"/>
    </source>
</evidence>
<dbReference type="Proteomes" id="UP000005226">
    <property type="component" value="Chromosome 12"/>
</dbReference>
<dbReference type="GO" id="GO:0005886">
    <property type="term" value="C:plasma membrane"/>
    <property type="evidence" value="ECO:0007669"/>
    <property type="project" value="UniProtKB-SubCell"/>
</dbReference>
<comment type="similarity">
    <text evidence="3 9">Belongs to the riboflavin transporter family.</text>
</comment>
<protein>
    <recommendedName>
        <fullName evidence="9">Riboflavin transporter</fullName>
    </recommendedName>
</protein>
<dbReference type="AlphaFoldDB" id="A0A674N7R8"/>
<dbReference type="GeneTree" id="ENSGT00390000003774"/>
<gene>
    <name evidence="10" type="primary">slc52a2</name>
</gene>
<evidence type="ECO:0000256" key="5">
    <source>
        <dbReference type="ARBA" id="ARBA00022475"/>
    </source>
</evidence>
<dbReference type="PANTHER" id="PTHR12929:SF1">
    <property type="entry name" value="SOLUTE CARRIER FAMILY 52, RIBOFLAVIN TRANSPORTER, MEMBER 2"/>
    <property type="match status" value="1"/>
</dbReference>
<reference evidence="10" key="3">
    <citation type="submission" date="2025-09" db="UniProtKB">
        <authorList>
            <consortium name="Ensembl"/>
        </authorList>
    </citation>
    <scope>IDENTIFICATION</scope>
</reference>
<evidence type="ECO:0000313" key="11">
    <source>
        <dbReference type="Proteomes" id="UP000005226"/>
    </source>
</evidence>
<dbReference type="GO" id="GO:0032217">
    <property type="term" value="F:riboflavin transmembrane transporter activity"/>
    <property type="evidence" value="ECO:0007669"/>
    <property type="project" value="UniProtKB-UniRule"/>
</dbReference>
<keyword evidence="8 9" id="KW-0472">Membrane</keyword>
<keyword evidence="11" id="KW-1185">Reference proteome</keyword>
<comment type="catalytic activity">
    <reaction evidence="1 9">
        <text>riboflavin(in) = riboflavin(out)</text>
        <dbReference type="Rhea" id="RHEA:35015"/>
        <dbReference type="ChEBI" id="CHEBI:57986"/>
    </reaction>
</comment>
<dbReference type="PANTHER" id="PTHR12929">
    <property type="entry name" value="SOLUTE CARRIER FAMILY 52"/>
    <property type="match status" value="1"/>
</dbReference>
<evidence type="ECO:0000256" key="3">
    <source>
        <dbReference type="ARBA" id="ARBA00006366"/>
    </source>
</evidence>
<evidence type="ECO:0000256" key="8">
    <source>
        <dbReference type="ARBA" id="ARBA00023136"/>
    </source>
</evidence>
<evidence type="ECO:0000256" key="7">
    <source>
        <dbReference type="ARBA" id="ARBA00022989"/>
    </source>
</evidence>
<keyword evidence="5 9" id="KW-1003">Cell membrane</keyword>
<comment type="function">
    <text evidence="9">Plasma membrane transporter mediating the uptake by cells of the water soluble vitamin B2/riboflavin that plays a key role in biochemical oxidation-reduction reactions of the carbohydrate, lipid, and amino acid metabolism.</text>
</comment>
<keyword evidence="7 9" id="KW-1133">Transmembrane helix</keyword>
<evidence type="ECO:0000313" key="10">
    <source>
        <dbReference type="Ensembl" id="ENSTRUP00000069325.1"/>
    </source>
</evidence>
<keyword evidence="6 9" id="KW-0812">Transmembrane</keyword>
<sequence length="101" mass="10835">MFGSWWRSKAVSHGLVAMFAMGSWISVNSLWVELPVVVNVLPEGWNLPAYLSVLIAFGNLGPVVVTITHHCAPGLLNERLLIHCLGSCVPATLASALTLIV</sequence>
<reference evidence="10" key="2">
    <citation type="submission" date="2025-08" db="UniProtKB">
        <authorList>
            <consortium name="Ensembl"/>
        </authorList>
    </citation>
    <scope>IDENTIFICATION</scope>
</reference>
<evidence type="ECO:0000256" key="4">
    <source>
        <dbReference type="ARBA" id="ARBA00022448"/>
    </source>
</evidence>
<keyword evidence="4 9" id="KW-0813">Transport</keyword>
<evidence type="ECO:0000256" key="9">
    <source>
        <dbReference type="RuleBase" id="RU368035"/>
    </source>
</evidence>
<feature type="transmembrane region" description="Helical" evidence="9">
    <location>
        <begin position="47"/>
        <end position="68"/>
    </location>
</feature>
<reference evidence="10 11" key="1">
    <citation type="journal article" date="2011" name="Genome Biol. Evol.">
        <title>Integration of the genetic map and genome assembly of fugu facilitates insights into distinct features of genome evolution in teleosts and mammals.</title>
        <authorList>
            <person name="Kai W."/>
            <person name="Kikuchi K."/>
            <person name="Tohari S."/>
            <person name="Chew A.K."/>
            <person name="Tay A."/>
            <person name="Fujiwara A."/>
            <person name="Hosoya S."/>
            <person name="Suetake H."/>
            <person name="Naruse K."/>
            <person name="Brenner S."/>
            <person name="Suzuki Y."/>
            <person name="Venkatesh B."/>
        </authorList>
    </citation>
    <scope>NUCLEOTIDE SEQUENCE [LARGE SCALE GENOMIC DNA]</scope>
</reference>
<dbReference type="Pfam" id="PF06237">
    <property type="entry name" value="SLC52_ribofla_tr"/>
    <property type="match status" value="1"/>
</dbReference>